<organism evidence="1 2">
    <name type="scientific">Smallanthus sonchifolius</name>
    <dbReference type="NCBI Taxonomy" id="185202"/>
    <lineage>
        <taxon>Eukaryota</taxon>
        <taxon>Viridiplantae</taxon>
        <taxon>Streptophyta</taxon>
        <taxon>Embryophyta</taxon>
        <taxon>Tracheophyta</taxon>
        <taxon>Spermatophyta</taxon>
        <taxon>Magnoliopsida</taxon>
        <taxon>eudicotyledons</taxon>
        <taxon>Gunneridae</taxon>
        <taxon>Pentapetalae</taxon>
        <taxon>asterids</taxon>
        <taxon>campanulids</taxon>
        <taxon>Asterales</taxon>
        <taxon>Asteraceae</taxon>
        <taxon>Asteroideae</taxon>
        <taxon>Heliantheae alliance</taxon>
        <taxon>Millerieae</taxon>
        <taxon>Smallanthus</taxon>
    </lineage>
</organism>
<evidence type="ECO:0000313" key="2">
    <source>
        <dbReference type="Proteomes" id="UP001056120"/>
    </source>
</evidence>
<dbReference type="Proteomes" id="UP001056120">
    <property type="component" value="Linkage Group LG07"/>
</dbReference>
<dbReference type="EMBL" id="CM042024">
    <property type="protein sequence ID" value="KAI3810211.1"/>
    <property type="molecule type" value="Genomic_DNA"/>
</dbReference>
<keyword evidence="2" id="KW-1185">Reference proteome</keyword>
<sequence>MARPPDPPGSSGQPHRPPPPAVPEALFLVIITMAIAITLTSTFIDEETLIKSRPVKPFPKWVSWFLAENNHPRAVDHCKRDDEICDILEGKNSTCCNNKCMDLSEDKHTVEHVRTSASLRLRVAEGSV</sequence>
<protein>
    <submittedName>
        <fullName evidence="1">Uncharacterized protein</fullName>
    </submittedName>
</protein>
<reference evidence="1 2" key="2">
    <citation type="journal article" date="2022" name="Mol. Ecol. Resour.">
        <title>The genomes of chicory, endive, great burdock and yacon provide insights into Asteraceae paleo-polyploidization history and plant inulin production.</title>
        <authorList>
            <person name="Fan W."/>
            <person name="Wang S."/>
            <person name="Wang H."/>
            <person name="Wang A."/>
            <person name="Jiang F."/>
            <person name="Liu H."/>
            <person name="Zhao H."/>
            <person name="Xu D."/>
            <person name="Zhang Y."/>
        </authorList>
    </citation>
    <scope>NUCLEOTIDE SEQUENCE [LARGE SCALE GENOMIC DNA]</scope>
    <source>
        <strain evidence="2">cv. Yunnan</strain>
        <tissue evidence="1">Leaves</tissue>
    </source>
</reference>
<reference evidence="2" key="1">
    <citation type="journal article" date="2022" name="Mol. Ecol. Resour.">
        <title>The genomes of chicory, endive, great burdock and yacon provide insights into Asteraceae palaeo-polyploidization history and plant inulin production.</title>
        <authorList>
            <person name="Fan W."/>
            <person name="Wang S."/>
            <person name="Wang H."/>
            <person name="Wang A."/>
            <person name="Jiang F."/>
            <person name="Liu H."/>
            <person name="Zhao H."/>
            <person name="Xu D."/>
            <person name="Zhang Y."/>
        </authorList>
    </citation>
    <scope>NUCLEOTIDE SEQUENCE [LARGE SCALE GENOMIC DNA]</scope>
    <source>
        <strain evidence="2">cv. Yunnan</strain>
    </source>
</reference>
<proteinExistence type="predicted"/>
<accession>A0ACB9IRX9</accession>
<comment type="caution">
    <text evidence="1">The sequence shown here is derived from an EMBL/GenBank/DDBJ whole genome shotgun (WGS) entry which is preliminary data.</text>
</comment>
<name>A0ACB9IRX9_9ASTR</name>
<evidence type="ECO:0000313" key="1">
    <source>
        <dbReference type="EMBL" id="KAI3810211.1"/>
    </source>
</evidence>
<gene>
    <name evidence="1" type="ORF">L1987_19821</name>
</gene>